<proteinExistence type="predicted"/>
<evidence type="ECO:0000313" key="2">
    <source>
        <dbReference type="EMBL" id="PIC32296.1"/>
    </source>
</evidence>
<accession>A0A2G5TZE0</accession>
<name>A0A2G5TZE0_9PELO</name>
<evidence type="ECO:0000256" key="1">
    <source>
        <dbReference type="SAM" id="Coils"/>
    </source>
</evidence>
<feature type="coiled-coil region" evidence="1">
    <location>
        <begin position="201"/>
        <end position="273"/>
    </location>
</feature>
<sequence length="406" mass="48823">MNNIFTIIDYKCEPPIGKLLDSSLPEYGRVRVKEEAHCHFENPLQNTLQNYLNNFGPDKFKMNPELRRLREIFEPVLRDVPNVQPVYGPHALGEQQRMAIWRRELYKEFVRCLTVHQIKCHHKVLRLRQRLPEQVEAWEHHIMTKFEMLFRIVAHMGNLLRGQLVSLESKQEISNLFNQVEALREPELPEMEADPDEPELIEQLNRMANESHEERMEMMRQERVRDRVQEIERFQQNQRQQLRIQQLEAQIELNEQIQEAENYRRERRMGNRRVNRDRVFRQRVARPRIRRAERPEYLIHPEMVEGDPVKPATQSWDFKMWSPEHFIEWMELVLPEHLRPDGLIERIRPMNLDGSAVADIAADLSMQPHLGMTHRPFLFLRCHAIKVVDKYNEENNQRLDRLGLIE</sequence>
<dbReference type="Proteomes" id="UP000230233">
    <property type="component" value="Chromosome IV"/>
</dbReference>
<gene>
    <name evidence="2" type="primary">Cnig_chr_IV.g12676</name>
    <name evidence="2" type="ORF">B9Z55_012676</name>
</gene>
<evidence type="ECO:0008006" key="4">
    <source>
        <dbReference type="Google" id="ProtNLM"/>
    </source>
</evidence>
<comment type="caution">
    <text evidence="2">The sequence shown here is derived from an EMBL/GenBank/DDBJ whole genome shotgun (WGS) entry which is preliminary data.</text>
</comment>
<evidence type="ECO:0000313" key="3">
    <source>
        <dbReference type="Proteomes" id="UP000230233"/>
    </source>
</evidence>
<dbReference type="AlphaFoldDB" id="A0A2G5TZE0"/>
<organism evidence="2 3">
    <name type="scientific">Caenorhabditis nigoni</name>
    <dbReference type="NCBI Taxonomy" id="1611254"/>
    <lineage>
        <taxon>Eukaryota</taxon>
        <taxon>Metazoa</taxon>
        <taxon>Ecdysozoa</taxon>
        <taxon>Nematoda</taxon>
        <taxon>Chromadorea</taxon>
        <taxon>Rhabditida</taxon>
        <taxon>Rhabditina</taxon>
        <taxon>Rhabditomorpha</taxon>
        <taxon>Rhabditoidea</taxon>
        <taxon>Rhabditidae</taxon>
        <taxon>Peloderinae</taxon>
        <taxon>Caenorhabditis</taxon>
    </lineage>
</organism>
<keyword evidence="1" id="KW-0175">Coiled coil</keyword>
<reference evidence="3" key="1">
    <citation type="submission" date="2017-10" db="EMBL/GenBank/DDBJ databases">
        <title>Rapid genome shrinkage in a self-fertile nematode reveals novel sperm competition proteins.</title>
        <authorList>
            <person name="Yin D."/>
            <person name="Schwarz E.M."/>
            <person name="Thomas C.G."/>
            <person name="Felde R.L."/>
            <person name="Korf I.F."/>
            <person name="Cutter A.D."/>
            <person name="Schartner C.M."/>
            <person name="Ralston E.J."/>
            <person name="Meyer B.J."/>
            <person name="Haag E.S."/>
        </authorList>
    </citation>
    <scope>NUCLEOTIDE SEQUENCE [LARGE SCALE GENOMIC DNA]</scope>
    <source>
        <strain evidence="3">JU1422</strain>
    </source>
</reference>
<protein>
    <recommendedName>
        <fullName evidence="4">SAM domain-containing protein</fullName>
    </recommendedName>
</protein>
<keyword evidence="3" id="KW-1185">Reference proteome</keyword>
<dbReference type="EMBL" id="PDUG01000004">
    <property type="protein sequence ID" value="PIC32296.1"/>
    <property type="molecule type" value="Genomic_DNA"/>
</dbReference>